<dbReference type="EMBL" id="FOSK01000007">
    <property type="protein sequence ID" value="SFK61201.1"/>
    <property type="molecule type" value="Genomic_DNA"/>
</dbReference>
<evidence type="ECO:0000313" key="3">
    <source>
        <dbReference type="Proteomes" id="UP000199598"/>
    </source>
</evidence>
<name>A0A1I4AZD4_9HYPH</name>
<feature type="chain" id="PRO_5046296489" evidence="1">
    <location>
        <begin position="24"/>
        <end position="115"/>
    </location>
</feature>
<feature type="signal peptide" evidence="1">
    <location>
        <begin position="1"/>
        <end position="23"/>
    </location>
</feature>
<evidence type="ECO:0000313" key="2">
    <source>
        <dbReference type="EMBL" id="SFK61201.1"/>
    </source>
</evidence>
<reference evidence="2 3" key="1">
    <citation type="submission" date="2016-10" db="EMBL/GenBank/DDBJ databases">
        <authorList>
            <person name="Varghese N."/>
            <person name="Submissions S."/>
        </authorList>
    </citation>
    <scope>NUCLEOTIDE SEQUENCE [LARGE SCALE GENOMIC DNA]</scope>
    <source>
        <strain evidence="2 3">DSM 16392</strain>
    </source>
</reference>
<organism evidence="2 3">
    <name type="scientific">Pseudovibrio ascidiaceicola</name>
    <dbReference type="NCBI Taxonomy" id="285279"/>
    <lineage>
        <taxon>Bacteria</taxon>
        <taxon>Pseudomonadati</taxon>
        <taxon>Pseudomonadota</taxon>
        <taxon>Alphaproteobacteria</taxon>
        <taxon>Hyphomicrobiales</taxon>
        <taxon>Stappiaceae</taxon>
        <taxon>Pseudovibrio</taxon>
    </lineage>
</organism>
<keyword evidence="1" id="KW-0732">Signal</keyword>
<protein>
    <submittedName>
        <fullName evidence="2">Peptide/nickel transport system substrate-binding protein</fullName>
    </submittedName>
</protein>
<sequence>MKSVTLTSIAALTLPFLAANGWAYNEAPMLKQLVEAGQLPPVEERLPKNPRVIPVYDSIGTYGGVMKRAFKGPSDRWGPTKLMEERVVETYMDGDKNLSLVPGWVGEYSVSEDAR</sequence>
<proteinExistence type="predicted"/>
<comment type="caution">
    <text evidence="2">The sequence shown here is derived from an EMBL/GenBank/DDBJ whole genome shotgun (WGS) entry which is preliminary data.</text>
</comment>
<evidence type="ECO:0000256" key="1">
    <source>
        <dbReference type="SAM" id="SignalP"/>
    </source>
</evidence>
<accession>A0A1I4AZD4</accession>
<gene>
    <name evidence="2" type="ORF">SAMN04488518_1071</name>
</gene>
<keyword evidence="3" id="KW-1185">Reference proteome</keyword>
<dbReference type="Proteomes" id="UP000199598">
    <property type="component" value="Unassembled WGS sequence"/>
</dbReference>
<feature type="non-terminal residue" evidence="2">
    <location>
        <position position="115"/>
    </location>
</feature>